<dbReference type="AlphaFoldDB" id="A0A7K8JEW8"/>
<dbReference type="GO" id="GO:0016874">
    <property type="term" value="F:ligase activity"/>
    <property type="evidence" value="ECO:0007669"/>
    <property type="project" value="UniProtKB-KW"/>
</dbReference>
<reference evidence="1 2" key="1">
    <citation type="submission" date="2019-09" db="EMBL/GenBank/DDBJ databases">
        <title>Bird 10,000 Genomes (B10K) Project - Family phase.</title>
        <authorList>
            <person name="Zhang G."/>
        </authorList>
    </citation>
    <scope>NUCLEOTIDE SEQUENCE [LARGE SCALE GENOMIC DNA]</scope>
    <source>
        <strain evidence="1">B10K-CU-031-19</strain>
        <tissue evidence="1">Muscle</tissue>
    </source>
</reference>
<comment type="caution">
    <text evidence="1">The sequence shown here is derived from an EMBL/GenBank/DDBJ whole genome shotgun (WGS) entry which is preliminary data.</text>
</comment>
<dbReference type="EMBL" id="VWYX01005966">
    <property type="protein sequence ID" value="NXE03388.1"/>
    <property type="molecule type" value="Genomic_DNA"/>
</dbReference>
<organism evidence="1 2">
    <name type="scientific">Chaetorhynchus papuensis</name>
    <name type="common">pygmy drongo</name>
    <dbReference type="NCBI Taxonomy" id="254446"/>
    <lineage>
        <taxon>Eukaryota</taxon>
        <taxon>Metazoa</taxon>
        <taxon>Chordata</taxon>
        <taxon>Craniata</taxon>
        <taxon>Vertebrata</taxon>
        <taxon>Euteleostomi</taxon>
        <taxon>Archelosauria</taxon>
        <taxon>Archosauria</taxon>
        <taxon>Dinosauria</taxon>
        <taxon>Saurischia</taxon>
        <taxon>Theropoda</taxon>
        <taxon>Coelurosauria</taxon>
        <taxon>Aves</taxon>
        <taxon>Neognathae</taxon>
        <taxon>Neoaves</taxon>
        <taxon>Telluraves</taxon>
        <taxon>Australaves</taxon>
        <taxon>Passeriformes</taxon>
        <taxon>Rhipiduridae</taxon>
        <taxon>Chaetorhynchus</taxon>
    </lineage>
</organism>
<protein>
    <submittedName>
        <fullName evidence="1">BRE1B ligase</fullName>
    </submittedName>
</protein>
<dbReference type="UniPathway" id="UPA00143"/>
<gene>
    <name evidence="1" type="primary">Rnf40</name>
    <name evidence="1" type="ORF">CHAPAP_R14849</name>
</gene>
<name>A0A7K8JEW8_9PASS</name>
<accession>A0A7K8JEW8</accession>
<evidence type="ECO:0000313" key="2">
    <source>
        <dbReference type="Proteomes" id="UP000541605"/>
    </source>
</evidence>
<dbReference type="Proteomes" id="UP000541605">
    <property type="component" value="Unassembled WGS sequence"/>
</dbReference>
<evidence type="ECO:0000313" key="1">
    <source>
        <dbReference type="EMBL" id="NXE03388.1"/>
    </source>
</evidence>
<keyword evidence="1" id="KW-0436">Ligase</keyword>
<feature type="non-terminal residue" evidence="1">
    <location>
        <position position="54"/>
    </location>
</feature>
<proteinExistence type="predicted"/>
<feature type="non-terminal residue" evidence="1">
    <location>
        <position position="1"/>
    </location>
</feature>
<dbReference type="GO" id="GO:0016567">
    <property type="term" value="P:protein ubiquitination"/>
    <property type="evidence" value="ECO:0007669"/>
    <property type="project" value="UniProtKB-UniPathway"/>
</dbReference>
<keyword evidence="2" id="KW-1185">Reference proteome</keyword>
<sequence length="54" mass="5962">LQSALGAVEKELSLRSQALELHKRKAVEAAQLAEDLRAQGEHVQARLRQLQVCA</sequence>